<dbReference type="PROSITE" id="PS50977">
    <property type="entry name" value="HTH_TETR_2"/>
    <property type="match status" value="1"/>
</dbReference>
<gene>
    <name evidence="5" type="ORF">FR943_07215</name>
</gene>
<dbReference type="Pfam" id="PF00440">
    <property type="entry name" value="TetR_N"/>
    <property type="match status" value="1"/>
</dbReference>
<keyword evidence="6" id="KW-1185">Reference proteome</keyword>
<dbReference type="PANTHER" id="PTHR30055:SF146">
    <property type="entry name" value="HTH-TYPE TRANSCRIPTIONAL DUAL REGULATOR CECR"/>
    <property type="match status" value="1"/>
</dbReference>
<accession>A0ABS6KJ73</accession>
<reference evidence="5 6" key="1">
    <citation type="journal article" date="2021" name="Sci. Rep.">
        <title>Phenotypic and genomic hallmarks of a novel, potentially pathogenic rapidly growing Mycobacterium species related to the Mycobacterium fortuitum complex.</title>
        <authorList>
            <person name="Gharbi R."/>
            <person name="Khanna V."/>
            <person name="Frigui W."/>
            <person name="Mhenni B."/>
            <person name="Brosch R."/>
            <person name="Mardassi H."/>
        </authorList>
    </citation>
    <scope>NUCLEOTIDE SEQUENCE [LARGE SCALE GENOMIC DNA]</scope>
    <source>
        <strain evidence="5 6">TNTM28</strain>
    </source>
</reference>
<evidence type="ECO:0000256" key="1">
    <source>
        <dbReference type="ARBA" id="ARBA00023125"/>
    </source>
</evidence>
<organism evidence="5 6">
    <name type="scientific">[Mycobacterium] fortunisiensis</name>
    <dbReference type="NCBI Taxonomy" id="2600579"/>
    <lineage>
        <taxon>Bacteria</taxon>
        <taxon>Bacillati</taxon>
        <taxon>Actinomycetota</taxon>
        <taxon>Actinomycetes</taxon>
        <taxon>Mycobacteriales</taxon>
        <taxon>Mycobacteriaceae</taxon>
        <taxon>Mycolicibacterium</taxon>
    </lineage>
</organism>
<dbReference type="PANTHER" id="PTHR30055">
    <property type="entry name" value="HTH-TYPE TRANSCRIPTIONAL REGULATOR RUTR"/>
    <property type="match status" value="1"/>
</dbReference>
<feature type="DNA-binding region" description="H-T-H motif" evidence="2">
    <location>
        <begin position="71"/>
        <end position="90"/>
    </location>
</feature>
<comment type="caution">
    <text evidence="5">The sequence shown here is derived from an EMBL/GenBank/DDBJ whole genome shotgun (WGS) entry which is preliminary data.</text>
</comment>
<sequence length="241" mass="26785">MSHTSSVTNFLQPHNSCNARGVRPATAAGTYTSRVTTRRGRPTRTEAQELDRRVREAAVEAFLESGYAATSMDAIARAAGITRKTLYARYPDKRTAFLDVIPWALSGIADDDSFTMTDTDDLEADLIAFGRLAIARATHPRNVKLKRIAMTEAAQFPEFAVAADSMTWAPRQRVLADLLRRHAARGRIEVDDAELTAEHFLTLVESVPARLADFGIFRTEAQQDRHLRSAIRLFLLGTTPR</sequence>
<keyword evidence="1 2" id="KW-0238">DNA-binding</keyword>
<evidence type="ECO:0000256" key="2">
    <source>
        <dbReference type="PROSITE-ProRule" id="PRU00335"/>
    </source>
</evidence>
<evidence type="ECO:0000259" key="4">
    <source>
        <dbReference type="PROSITE" id="PS50977"/>
    </source>
</evidence>
<protein>
    <submittedName>
        <fullName evidence="5">TetR/AcrR family transcriptional regulator</fullName>
    </submittedName>
</protein>
<evidence type="ECO:0000256" key="3">
    <source>
        <dbReference type="SAM" id="MobiDB-lite"/>
    </source>
</evidence>
<feature type="region of interest" description="Disordered" evidence="3">
    <location>
        <begin position="1"/>
        <end position="48"/>
    </location>
</feature>
<dbReference type="Pfam" id="PF14246">
    <property type="entry name" value="TetR_C_7"/>
    <property type="match status" value="1"/>
</dbReference>
<evidence type="ECO:0000313" key="5">
    <source>
        <dbReference type="EMBL" id="MBU9763627.1"/>
    </source>
</evidence>
<dbReference type="InterPro" id="IPR039536">
    <property type="entry name" value="TetR_C_Proteobacteria"/>
</dbReference>
<dbReference type="InterPro" id="IPR050109">
    <property type="entry name" value="HTH-type_TetR-like_transc_reg"/>
</dbReference>
<proteinExistence type="predicted"/>
<evidence type="ECO:0000313" key="6">
    <source>
        <dbReference type="Proteomes" id="UP000812982"/>
    </source>
</evidence>
<dbReference type="Proteomes" id="UP000812982">
    <property type="component" value="Unassembled WGS sequence"/>
</dbReference>
<dbReference type="EMBL" id="VOMB01000010">
    <property type="protein sequence ID" value="MBU9763627.1"/>
    <property type="molecule type" value="Genomic_DNA"/>
</dbReference>
<dbReference type="InterPro" id="IPR001647">
    <property type="entry name" value="HTH_TetR"/>
</dbReference>
<feature type="compositionally biased region" description="Polar residues" evidence="3">
    <location>
        <begin position="1"/>
        <end position="18"/>
    </location>
</feature>
<feature type="domain" description="HTH tetR-type" evidence="4">
    <location>
        <begin position="48"/>
        <end position="108"/>
    </location>
</feature>
<name>A0ABS6KJ73_9MYCO</name>